<dbReference type="NCBIfam" id="TIGR00233">
    <property type="entry name" value="trpS"/>
    <property type="match status" value="1"/>
</dbReference>
<evidence type="ECO:0000256" key="1">
    <source>
        <dbReference type="ARBA" id="ARBA00005594"/>
    </source>
</evidence>
<dbReference type="InterPro" id="IPR001412">
    <property type="entry name" value="aa-tRNA-synth_I_CS"/>
</dbReference>
<evidence type="ECO:0000256" key="5">
    <source>
        <dbReference type="ARBA" id="ARBA00022917"/>
    </source>
</evidence>
<dbReference type="GO" id="GO:0005524">
    <property type="term" value="F:ATP binding"/>
    <property type="evidence" value="ECO:0007669"/>
    <property type="project" value="UniProtKB-UniRule"/>
</dbReference>
<feature type="binding site" evidence="8">
    <location>
        <begin position="11"/>
        <end position="13"/>
    </location>
    <ligand>
        <name>ATP</name>
        <dbReference type="ChEBI" id="CHEBI:30616"/>
    </ligand>
</feature>
<dbReference type="PANTHER" id="PTHR43766:SF1">
    <property type="entry name" value="TRYPTOPHAN--TRNA LIGASE, MITOCHONDRIAL"/>
    <property type="match status" value="1"/>
</dbReference>
<dbReference type="InterPro" id="IPR050203">
    <property type="entry name" value="Trp-tRNA_synthetase"/>
</dbReference>
<dbReference type="InterPro" id="IPR014729">
    <property type="entry name" value="Rossmann-like_a/b/a_fold"/>
</dbReference>
<evidence type="ECO:0000313" key="10">
    <source>
        <dbReference type="EMBL" id="OGH59810.1"/>
    </source>
</evidence>
<dbReference type="InterPro" id="IPR002306">
    <property type="entry name" value="Trp-tRNA-ligase"/>
</dbReference>
<feature type="binding site" evidence="8">
    <location>
        <position position="187"/>
    </location>
    <ligand>
        <name>ATP</name>
        <dbReference type="ChEBI" id="CHEBI:30616"/>
    </ligand>
</feature>
<evidence type="ECO:0000256" key="3">
    <source>
        <dbReference type="ARBA" id="ARBA00022741"/>
    </source>
</evidence>
<name>A0A1F6LK80_9BACT</name>
<keyword evidence="5 8" id="KW-0648">Protein biosynthesis</keyword>
<dbReference type="Proteomes" id="UP000177067">
    <property type="component" value="Unassembled WGS sequence"/>
</dbReference>
<keyword evidence="4 8" id="KW-0067">ATP-binding</keyword>
<dbReference type="CDD" id="cd00806">
    <property type="entry name" value="TrpRS_core"/>
    <property type="match status" value="1"/>
</dbReference>
<sequence length="326" mass="36948">MAKDRIFSAVQPTGDLHVGNYLGAIKNWVKLQNSGKYDCFFCVVDYHSLTGDMDAKKRHSQVFKTVAELLALGIDPEKSTFFIQSEVPEHTELAWIFNTVTPMSELLRMTQFKDKSGDQKKNINVGLFDYPVLQSADILLYKATHVPVGQDQVQHVELTRDIARWFNNRYEDFFPEAKAKLTEFPKVMSLLNPEKKMSKSYGDAHVINLSDSPEIIEKKIKKAVTDSGKGKAPGAENLMMLLKSFADKGTFKQFVEAGKKGEVRYGDLKKAVSDSISLYFNDFREKREGFLVDEVKTRKIMSTGAEKARLVAIETMDRVRKIVGVR</sequence>
<dbReference type="AlphaFoldDB" id="A0A1F6LK80"/>
<dbReference type="PRINTS" id="PR01039">
    <property type="entry name" value="TRNASYNTHTRP"/>
</dbReference>
<dbReference type="EMBL" id="MFPS01000006">
    <property type="protein sequence ID" value="OGH59810.1"/>
    <property type="molecule type" value="Genomic_DNA"/>
</dbReference>
<reference evidence="10 11" key="1">
    <citation type="journal article" date="2016" name="Nat. Commun.">
        <title>Thousands of microbial genomes shed light on interconnected biogeochemical processes in an aquifer system.</title>
        <authorList>
            <person name="Anantharaman K."/>
            <person name="Brown C.T."/>
            <person name="Hug L.A."/>
            <person name="Sharon I."/>
            <person name="Castelle C.J."/>
            <person name="Probst A.J."/>
            <person name="Thomas B.C."/>
            <person name="Singh A."/>
            <person name="Wilkins M.J."/>
            <person name="Karaoz U."/>
            <person name="Brodie E.L."/>
            <person name="Williams K.H."/>
            <person name="Hubbard S.S."/>
            <person name="Banfield J.F."/>
        </authorList>
    </citation>
    <scope>NUCLEOTIDE SEQUENCE [LARGE SCALE GENOMIC DNA]</scope>
</reference>
<dbReference type="InterPro" id="IPR002305">
    <property type="entry name" value="aa-tRNA-synth_Ic"/>
</dbReference>
<dbReference type="GO" id="GO:0006436">
    <property type="term" value="P:tryptophanyl-tRNA aminoacylation"/>
    <property type="evidence" value="ECO:0007669"/>
    <property type="project" value="UniProtKB-UniRule"/>
</dbReference>
<accession>A0A1F6LK80</accession>
<gene>
    <name evidence="8" type="primary">trpS</name>
    <name evidence="10" type="ORF">A2725_02220</name>
</gene>
<feature type="short sequence motif" description="'KMSKS' region" evidence="8">
    <location>
        <begin position="196"/>
        <end position="200"/>
    </location>
</feature>
<comment type="function">
    <text evidence="8">Catalyzes the attachment of tryptophan to tRNA(Trp).</text>
</comment>
<dbReference type="InterPro" id="IPR024109">
    <property type="entry name" value="Trp-tRNA-ligase_bac-type"/>
</dbReference>
<dbReference type="HAMAP" id="MF_00140_B">
    <property type="entry name" value="Trp_tRNA_synth_B"/>
    <property type="match status" value="1"/>
</dbReference>
<comment type="caution">
    <text evidence="8">Lacks conserved residue(s) required for the propagation of feature annotation.</text>
</comment>
<comment type="caution">
    <text evidence="10">The sequence shown here is derived from an EMBL/GenBank/DDBJ whole genome shotgun (WGS) entry which is preliminary data.</text>
</comment>
<proteinExistence type="inferred from homology"/>
<dbReference type="SUPFAM" id="SSF52374">
    <property type="entry name" value="Nucleotidylyl transferase"/>
    <property type="match status" value="1"/>
</dbReference>
<evidence type="ECO:0000256" key="8">
    <source>
        <dbReference type="HAMAP-Rule" id="MF_00140"/>
    </source>
</evidence>
<keyword evidence="6 8" id="KW-0030">Aminoacyl-tRNA synthetase</keyword>
<dbReference type="Gene3D" id="1.10.240.10">
    <property type="entry name" value="Tyrosyl-Transfer RNA Synthetase"/>
    <property type="match status" value="1"/>
</dbReference>
<feature type="binding site" evidence="8">
    <location>
        <position position="137"/>
    </location>
    <ligand>
        <name>L-tryptophan</name>
        <dbReference type="ChEBI" id="CHEBI:57912"/>
    </ligand>
</feature>
<comment type="catalytic activity">
    <reaction evidence="7 8">
        <text>tRNA(Trp) + L-tryptophan + ATP = L-tryptophyl-tRNA(Trp) + AMP + diphosphate + H(+)</text>
        <dbReference type="Rhea" id="RHEA:24080"/>
        <dbReference type="Rhea" id="RHEA-COMP:9671"/>
        <dbReference type="Rhea" id="RHEA-COMP:9705"/>
        <dbReference type="ChEBI" id="CHEBI:15378"/>
        <dbReference type="ChEBI" id="CHEBI:30616"/>
        <dbReference type="ChEBI" id="CHEBI:33019"/>
        <dbReference type="ChEBI" id="CHEBI:57912"/>
        <dbReference type="ChEBI" id="CHEBI:78442"/>
        <dbReference type="ChEBI" id="CHEBI:78535"/>
        <dbReference type="ChEBI" id="CHEBI:456215"/>
        <dbReference type="EC" id="6.1.1.2"/>
    </reaction>
</comment>
<dbReference type="FunFam" id="1.10.240.10:FF:000005">
    <property type="entry name" value="Tryptophan--tRNA ligase"/>
    <property type="match status" value="1"/>
</dbReference>
<keyword evidence="3 8" id="KW-0547">Nucleotide-binding</keyword>
<evidence type="ECO:0000256" key="2">
    <source>
        <dbReference type="ARBA" id="ARBA00022598"/>
    </source>
</evidence>
<keyword evidence="2 8" id="KW-0436">Ligase</keyword>
<organism evidence="10 11">
    <name type="scientific">Candidatus Magasanikbacteria bacterium RIFCSPHIGHO2_01_FULL_33_34</name>
    <dbReference type="NCBI Taxonomy" id="1798671"/>
    <lineage>
        <taxon>Bacteria</taxon>
        <taxon>Candidatus Magasanikiibacteriota</taxon>
    </lineage>
</organism>
<dbReference type="PANTHER" id="PTHR43766">
    <property type="entry name" value="TRYPTOPHAN--TRNA LIGASE, MITOCHONDRIAL"/>
    <property type="match status" value="1"/>
</dbReference>
<feature type="binding site" evidence="8">
    <location>
        <begin position="196"/>
        <end position="200"/>
    </location>
    <ligand>
        <name>ATP</name>
        <dbReference type="ChEBI" id="CHEBI:30616"/>
    </ligand>
</feature>
<dbReference type="Pfam" id="PF00579">
    <property type="entry name" value="tRNA-synt_1b"/>
    <property type="match status" value="1"/>
</dbReference>
<evidence type="ECO:0000256" key="7">
    <source>
        <dbReference type="ARBA" id="ARBA00049929"/>
    </source>
</evidence>
<comment type="subcellular location">
    <subcellularLocation>
        <location evidence="8">Cytoplasm</location>
    </subcellularLocation>
</comment>
<dbReference type="PROSITE" id="PS00178">
    <property type="entry name" value="AA_TRNA_LIGASE_I"/>
    <property type="match status" value="1"/>
</dbReference>
<protein>
    <recommendedName>
        <fullName evidence="8">Tryptophan--tRNA ligase</fullName>
        <ecNumber evidence="8">6.1.1.2</ecNumber>
    </recommendedName>
    <alternativeName>
        <fullName evidence="8">Tryptophanyl-tRNA synthetase</fullName>
        <shortName evidence="8">TrpRS</shortName>
    </alternativeName>
</protein>
<comment type="subunit">
    <text evidence="8">Homodimer.</text>
</comment>
<comment type="similarity">
    <text evidence="1 8 9">Belongs to the class-I aminoacyl-tRNA synthetase family.</text>
</comment>
<evidence type="ECO:0000256" key="6">
    <source>
        <dbReference type="ARBA" id="ARBA00023146"/>
    </source>
</evidence>
<dbReference type="GO" id="GO:0004830">
    <property type="term" value="F:tryptophan-tRNA ligase activity"/>
    <property type="evidence" value="ECO:0007669"/>
    <property type="project" value="UniProtKB-UniRule"/>
</dbReference>
<evidence type="ECO:0000313" key="11">
    <source>
        <dbReference type="Proteomes" id="UP000177067"/>
    </source>
</evidence>
<feature type="binding site" evidence="8">
    <location>
        <begin position="19"/>
        <end position="20"/>
    </location>
    <ligand>
        <name>ATP</name>
        <dbReference type="ChEBI" id="CHEBI:30616"/>
    </ligand>
</feature>
<keyword evidence="8" id="KW-0963">Cytoplasm</keyword>
<feature type="binding site" evidence="8">
    <location>
        <begin position="149"/>
        <end position="151"/>
    </location>
    <ligand>
        <name>ATP</name>
        <dbReference type="ChEBI" id="CHEBI:30616"/>
    </ligand>
</feature>
<evidence type="ECO:0000256" key="4">
    <source>
        <dbReference type="ARBA" id="ARBA00022840"/>
    </source>
</evidence>
<dbReference type="EC" id="6.1.1.2" evidence="8"/>
<evidence type="ECO:0000256" key="9">
    <source>
        <dbReference type="RuleBase" id="RU363036"/>
    </source>
</evidence>
<dbReference type="Gene3D" id="3.40.50.620">
    <property type="entry name" value="HUPs"/>
    <property type="match status" value="1"/>
</dbReference>
<dbReference type="GO" id="GO:0005829">
    <property type="term" value="C:cytosol"/>
    <property type="evidence" value="ECO:0007669"/>
    <property type="project" value="TreeGrafter"/>
</dbReference>